<evidence type="ECO:0000313" key="1">
    <source>
        <dbReference type="EMBL" id="ALL66570.1"/>
    </source>
</evidence>
<dbReference type="InterPro" id="IPR029024">
    <property type="entry name" value="TerB-like"/>
</dbReference>
<dbReference type="RefSeq" id="WP_035987910.1">
    <property type="nucleotide sequence ID" value="NZ_CP012747.1"/>
</dbReference>
<proteinExistence type="predicted"/>
<dbReference type="CDD" id="cd07177">
    <property type="entry name" value="terB_like"/>
    <property type="match status" value="1"/>
</dbReference>
<dbReference type="AlphaFoldDB" id="A0A0P0RDG2"/>
<dbReference type="Gene3D" id="1.10.3680.10">
    <property type="entry name" value="TerB-like"/>
    <property type="match status" value="1"/>
</dbReference>
<reference evidence="1 2" key="1">
    <citation type="journal article" date="2014" name="Genome Announc.">
        <title>Draft Genome Sequence of the Haloacid-Degrading Burkholderia caribensis Strain MBA4.</title>
        <authorList>
            <person name="Pan Y."/>
            <person name="Kong K.F."/>
            <person name="Tsang J.S."/>
        </authorList>
    </citation>
    <scope>NUCLEOTIDE SEQUENCE [LARGE SCALE GENOMIC DNA]</scope>
    <source>
        <strain evidence="1 2">MBA4</strain>
    </source>
</reference>
<dbReference type="KEGG" id="bcai:K788_0005722"/>
<accession>A0A0P0RDG2</accession>
<evidence type="ECO:0000313" key="2">
    <source>
        <dbReference type="Proteomes" id="UP000019146"/>
    </source>
</evidence>
<dbReference type="Proteomes" id="UP000019146">
    <property type="component" value="Chromosome 2"/>
</dbReference>
<dbReference type="EMBL" id="CP012747">
    <property type="protein sequence ID" value="ALL66570.1"/>
    <property type="molecule type" value="Genomic_DNA"/>
</dbReference>
<evidence type="ECO:0008006" key="3">
    <source>
        <dbReference type="Google" id="ProtNLM"/>
    </source>
</evidence>
<protein>
    <recommendedName>
        <fullName evidence="3">Co-chaperone DjlA N-terminal domain-containing protein</fullName>
    </recommendedName>
</protein>
<dbReference type="GeneID" id="69970520"/>
<gene>
    <name evidence="1" type="ORF">K788_0005722</name>
</gene>
<organism evidence="1 2">
    <name type="scientific">Paraburkholderia caribensis MBA4</name>
    <dbReference type="NCBI Taxonomy" id="1323664"/>
    <lineage>
        <taxon>Bacteria</taxon>
        <taxon>Pseudomonadati</taxon>
        <taxon>Pseudomonadota</taxon>
        <taxon>Betaproteobacteria</taxon>
        <taxon>Burkholderiales</taxon>
        <taxon>Burkholderiaceae</taxon>
        <taxon>Paraburkholderia</taxon>
    </lineage>
</organism>
<dbReference type="SUPFAM" id="SSF158682">
    <property type="entry name" value="TerB-like"/>
    <property type="match status" value="1"/>
</dbReference>
<sequence>MRHYRSDSPEAAARIVAACLLSDGHVGADELEALERCGMEARLKMNRGQLLAVMQQMCEDLTSTAYLNWGDTCRLDPAVIFSLAQDVKDWRIRREVLALCNEGAHADGHLSEGEAAFIQLLRAAWQMPEAYDMHDTRSLRRKLKLVPVQPG</sequence>
<name>A0A0P0RDG2_9BURK</name>